<protein>
    <recommendedName>
        <fullName evidence="2">Apple domain-containing protein</fullName>
    </recommendedName>
</protein>
<feature type="signal peptide" evidence="1">
    <location>
        <begin position="1"/>
        <end position="28"/>
    </location>
</feature>
<dbReference type="EMBL" id="GL832966">
    <property type="protein sequence ID" value="EGD73635.1"/>
    <property type="molecule type" value="Genomic_DNA"/>
</dbReference>
<dbReference type="InterPro" id="IPR011050">
    <property type="entry name" value="Pectin_lyase_fold/virulence"/>
</dbReference>
<proteinExistence type="predicted"/>
<dbReference type="Gene3D" id="2.160.20.10">
    <property type="entry name" value="Single-stranded right-handed beta-helix, Pectin lyase-like"/>
    <property type="match status" value="1"/>
</dbReference>
<sequence>MRSRVVVSGTVAAVLFGGLLVVVTVSSAADAADAATQGNKSSAEWIEHASSVGPMGLFDPTNPYDRLPPRGVDPDFECDWRKAAWKYAQKLQPSQPNLRAVFDALQLEQCGESLGGFRPAEPSSLSTFSLPAHASDANTFYVDAVAGSDSNPGTLAKPFRTVLRAVEATRGLPASLQPGTVALRGGVHRFDSTLHLGSSDSGLTLQNYNGEKAIITGALHLGELQWLPFNVTRGNVTWDVHQNTNAVYGAPSTHNASQPVYIYNKTATPEACEAACKNHPRCNVWTWHDSKQKGYELDCFFRTDGVWSTVQQTGHVSGHAYSTSMRQWGQSREGRNIWAAALPHPPAAITGLRVNGERAIRARYPDANPERDLFPKGWISAHTAWFGRLHGDLPQTNIVVDTPNRSFEQDEFQHFVLGIGGTCDSFTPPEGYWCSTNTSGGGAFTYRIPAGLQYSQQLLPHSHAYVNATGAIVQAWRPGHWASWMFEVDGFHPQNESFTWTRGGFQGARGSDSGAEWFIENVFEELDAPNEYYYDARKGALYLYYNGSVGTPPPASGVEATNLKVLISAVAAQADPITNLTIRGLHFRDGALTYMDPHGMPSGGDWGLQRTALVFLEGTEHALVQGCNFTRNDGIALMLSGYNRFATIRDNEIVLNGDSAIAAWGYTDRIDATGGAQPRLSTIANNFVHEMGLYEKQSSAWFQGKTAQTTLSGNIFFNGPRALINFNDGMGGANVVEDNLLFNSCRESSDHGPINSWDRQPFLTRVNTGEASLVPAYTTIGSNFVVANYGADGGCFDTDDGSSFYLVTSNFFVYGGHKSDFNGHNKRSEHNINAYPQVYGPRCLSVPLPDPKLGRQWSEGYSNCTCILADEGGVYLNIDNCDGVTPDTITLILGDNKVYAPNGKVTIQCGKSYTLSEWQAAGYDAGTTVHTAATSKDIIAWAHALLGF</sequence>
<gene>
    <name evidence="3" type="ORF">PTSG_05343</name>
</gene>
<dbReference type="InParanoid" id="F2UA60"/>
<keyword evidence="4" id="KW-1185">Reference proteome</keyword>
<dbReference type="SUPFAM" id="SSF51126">
    <property type="entry name" value="Pectin lyase-like"/>
    <property type="match status" value="1"/>
</dbReference>
<dbReference type="Proteomes" id="UP000007799">
    <property type="component" value="Unassembled WGS sequence"/>
</dbReference>
<dbReference type="InterPro" id="IPR012334">
    <property type="entry name" value="Pectin_lyas_fold"/>
</dbReference>
<organism evidence="4">
    <name type="scientific">Salpingoeca rosetta (strain ATCC 50818 / BSB-021)</name>
    <dbReference type="NCBI Taxonomy" id="946362"/>
    <lineage>
        <taxon>Eukaryota</taxon>
        <taxon>Choanoflagellata</taxon>
        <taxon>Craspedida</taxon>
        <taxon>Salpingoecidae</taxon>
        <taxon>Salpingoeca</taxon>
    </lineage>
</organism>
<dbReference type="RefSeq" id="XP_004993916.1">
    <property type="nucleotide sequence ID" value="XM_004993859.1"/>
</dbReference>
<evidence type="ECO:0000256" key="1">
    <source>
        <dbReference type="SAM" id="SignalP"/>
    </source>
</evidence>
<feature type="domain" description="Apple" evidence="2">
    <location>
        <begin position="265"/>
        <end position="294"/>
    </location>
</feature>
<evidence type="ECO:0000313" key="3">
    <source>
        <dbReference type="EMBL" id="EGD73635.1"/>
    </source>
</evidence>
<dbReference type="Gene3D" id="3.30.1910.20">
    <property type="entry name" value="asparaginyl-tRNA synthetase, N-terminal domain"/>
    <property type="match status" value="1"/>
</dbReference>
<name>F2UA60_SALR5</name>
<feature type="chain" id="PRO_5003290864" description="Apple domain-containing protein" evidence="1">
    <location>
        <begin position="29"/>
        <end position="948"/>
    </location>
</feature>
<dbReference type="STRING" id="946362.F2UA60"/>
<dbReference type="PANTHER" id="PTHR36453">
    <property type="entry name" value="SECRETED PROTEIN-RELATED"/>
    <property type="match status" value="1"/>
</dbReference>
<evidence type="ECO:0000313" key="4">
    <source>
        <dbReference type="Proteomes" id="UP000007799"/>
    </source>
</evidence>
<dbReference type="AlphaFoldDB" id="F2UA60"/>
<reference evidence="3" key="1">
    <citation type="submission" date="2009-08" db="EMBL/GenBank/DDBJ databases">
        <title>Annotation of Salpingoeca rosetta.</title>
        <authorList>
            <consortium name="The Broad Institute Genome Sequencing Platform"/>
            <person name="Russ C."/>
            <person name="Cuomo C."/>
            <person name="Burger G."/>
            <person name="Gray M.W."/>
            <person name="Holland P.W.H."/>
            <person name="King N."/>
            <person name="Lang F.B.F."/>
            <person name="Roger A.J."/>
            <person name="Ruiz-Trillo I."/>
            <person name="Young S.K."/>
            <person name="Zeng Q."/>
            <person name="Gargeya S."/>
            <person name="Alvarado L."/>
            <person name="Berlin A."/>
            <person name="Chapman S.B."/>
            <person name="Chen Z."/>
            <person name="Freedman E."/>
            <person name="Gellesch M."/>
            <person name="Goldberg J."/>
            <person name="Griggs A."/>
            <person name="Gujja S."/>
            <person name="Heilman E."/>
            <person name="Heiman D."/>
            <person name="Howarth C."/>
            <person name="Mehta T."/>
            <person name="Neiman D."/>
            <person name="Pearson M."/>
            <person name="Roberts A."/>
            <person name="Saif S."/>
            <person name="Shea T."/>
            <person name="Shenoy N."/>
            <person name="Sisk P."/>
            <person name="Stolte C."/>
            <person name="Sykes S."/>
            <person name="White J."/>
            <person name="Yandava C."/>
            <person name="Haas B."/>
            <person name="Nusbaum C."/>
            <person name="Birren B."/>
        </authorList>
    </citation>
    <scope>NUCLEOTIDE SEQUENCE [LARGE SCALE GENOMIC DNA]</scope>
    <source>
        <strain evidence="3">ATCC 50818</strain>
    </source>
</reference>
<keyword evidence="1" id="KW-0732">Signal</keyword>
<evidence type="ECO:0000259" key="2">
    <source>
        <dbReference type="Pfam" id="PF14295"/>
    </source>
</evidence>
<dbReference type="GeneID" id="16074494"/>
<dbReference type="InterPro" id="IPR003609">
    <property type="entry name" value="Pan_app"/>
</dbReference>
<dbReference type="PANTHER" id="PTHR36453:SF1">
    <property type="entry name" value="RIGHT HANDED BETA HELIX DOMAIN-CONTAINING PROTEIN"/>
    <property type="match status" value="1"/>
</dbReference>
<dbReference type="Pfam" id="PF14295">
    <property type="entry name" value="PAN_4"/>
    <property type="match status" value="1"/>
</dbReference>
<dbReference type="OrthoDB" id="5949092at2759"/>
<dbReference type="eggNOG" id="ENOG502RBSW">
    <property type="taxonomic scope" value="Eukaryota"/>
</dbReference>
<dbReference type="OMA" id="FHPHVWF"/>
<dbReference type="Gene3D" id="3.50.4.10">
    <property type="entry name" value="Hepatocyte Growth Factor"/>
    <property type="match status" value="1"/>
</dbReference>
<dbReference type="KEGG" id="sre:PTSG_05343"/>
<accession>F2UA60</accession>